<reference evidence="1 2" key="1">
    <citation type="journal article" date="2019" name="Commun. Biol.">
        <title>The bagworm genome reveals a unique fibroin gene that provides high tensile strength.</title>
        <authorList>
            <person name="Kono N."/>
            <person name="Nakamura H."/>
            <person name="Ohtoshi R."/>
            <person name="Tomita M."/>
            <person name="Numata K."/>
            <person name="Arakawa K."/>
        </authorList>
    </citation>
    <scope>NUCLEOTIDE SEQUENCE [LARGE SCALE GENOMIC DNA]</scope>
</reference>
<keyword evidence="2" id="KW-1185">Reference proteome</keyword>
<dbReference type="Proteomes" id="UP000299102">
    <property type="component" value="Unassembled WGS sequence"/>
</dbReference>
<dbReference type="EMBL" id="BGZK01000136">
    <property type="protein sequence ID" value="GBP22099.1"/>
    <property type="molecule type" value="Genomic_DNA"/>
</dbReference>
<organism evidence="1 2">
    <name type="scientific">Eumeta variegata</name>
    <name type="common">Bagworm moth</name>
    <name type="synonym">Eumeta japonica</name>
    <dbReference type="NCBI Taxonomy" id="151549"/>
    <lineage>
        <taxon>Eukaryota</taxon>
        <taxon>Metazoa</taxon>
        <taxon>Ecdysozoa</taxon>
        <taxon>Arthropoda</taxon>
        <taxon>Hexapoda</taxon>
        <taxon>Insecta</taxon>
        <taxon>Pterygota</taxon>
        <taxon>Neoptera</taxon>
        <taxon>Endopterygota</taxon>
        <taxon>Lepidoptera</taxon>
        <taxon>Glossata</taxon>
        <taxon>Ditrysia</taxon>
        <taxon>Tineoidea</taxon>
        <taxon>Psychidae</taxon>
        <taxon>Oiketicinae</taxon>
        <taxon>Eumeta</taxon>
    </lineage>
</organism>
<name>A0A4C1U702_EUMVA</name>
<gene>
    <name evidence="1" type="ORF">EVAR_94139_1</name>
</gene>
<dbReference type="AlphaFoldDB" id="A0A4C1U702"/>
<dbReference type="STRING" id="151549.A0A4C1U702"/>
<proteinExistence type="predicted"/>
<sequence length="119" mass="13346">MSVKQVKEFVYLGNLFANYGKVHRDIERRANAGNKANGALLAIMHSKSVSRHAISTLIYGSESWVWQKKNESKTNVVELRVLRNICGVSLKNRCGNSDLRERCGLKADVVTRVGKGMLR</sequence>
<protein>
    <submittedName>
        <fullName evidence="1">Uncharacterized protein</fullName>
    </submittedName>
</protein>
<evidence type="ECO:0000313" key="2">
    <source>
        <dbReference type="Proteomes" id="UP000299102"/>
    </source>
</evidence>
<comment type="caution">
    <text evidence="1">The sequence shown here is derived from an EMBL/GenBank/DDBJ whole genome shotgun (WGS) entry which is preliminary data.</text>
</comment>
<accession>A0A4C1U702</accession>
<dbReference type="OrthoDB" id="348678at2759"/>
<evidence type="ECO:0000313" key="1">
    <source>
        <dbReference type="EMBL" id="GBP22099.1"/>
    </source>
</evidence>